<keyword evidence="2" id="KW-1185">Reference proteome</keyword>
<dbReference type="OrthoDB" id="2985358at2759"/>
<organism evidence="1 2">
    <name type="scientific">Mycena venus</name>
    <dbReference type="NCBI Taxonomy" id="2733690"/>
    <lineage>
        <taxon>Eukaryota</taxon>
        <taxon>Fungi</taxon>
        <taxon>Dikarya</taxon>
        <taxon>Basidiomycota</taxon>
        <taxon>Agaricomycotina</taxon>
        <taxon>Agaricomycetes</taxon>
        <taxon>Agaricomycetidae</taxon>
        <taxon>Agaricales</taxon>
        <taxon>Marasmiineae</taxon>
        <taxon>Mycenaceae</taxon>
        <taxon>Mycena</taxon>
    </lineage>
</organism>
<sequence>MTFYPVAREQGNLMIVGQGLELDLTVLQKMRLQRLDLGLPPASAEWARLTLPHPALSFITHLCLSEDTRNNQYPWDDAWGHLTSLPALTHLALTGHLSHALMPQILADCPRLLVAVTVYYKEKNRNLANAFARALTIRDPRIVVAVIDVSTDDWETGARGADDYWVHAEKFVARRRRGGIEYNAVLSC</sequence>
<reference evidence="1" key="1">
    <citation type="submission" date="2020-05" db="EMBL/GenBank/DDBJ databases">
        <title>Mycena genomes resolve the evolution of fungal bioluminescence.</title>
        <authorList>
            <person name="Tsai I.J."/>
        </authorList>
    </citation>
    <scope>NUCLEOTIDE SEQUENCE</scope>
    <source>
        <strain evidence="1">CCC161011</strain>
    </source>
</reference>
<name>A0A8H7D891_9AGAR</name>
<proteinExistence type="predicted"/>
<accession>A0A8H7D891</accession>
<protein>
    <submittedName>
        <fullName evidence="1">Uncharacterized protein</fullName>
    </submittedName>
</protein>
<dbReference type="EMBL" id="JACAZI010000004">
    <property type="protein sequence ID" value="KAF7363117.1"/>
    <property type="molecule type" value="Genomic_DNA"/>
</dbReference>
<evidence type="ECO:0000313" key="1">
    <source>
        <dbReference type="EMBL" id="KAF7363117.1"/>
    </source>
</evidence>
<comment type="caution">
    <text evidence="1">The sequence shown here is derived from an EMBL/GenBank/DDBJ whole genome shotgun (WGS) entry which is preliminary data.</text>
</comment>
<dbReference type="Proteomes" id="UP000620124">
    <property type="component" value="Unassembled WGS sequence"/>
</dbReference>
<dbReference type="AlphaFoldDB" id="A0A8H7D891"/>
<evidence type="ECO:0000313" key="2">
    <source>
        <dbReference type="Proteomes" id="UP000620124"/>
    </source>
</evidence>
<gene>
    <name evidence="1" type="ORF">MVEN_00664200</name>
</gene>